<dbReference type="EMBL" id="ML122423">
    <property type="protein sequence ID" value="RPD52126.1"/>
    <property type="molecule type" value="Genomic_DNA"/>
</dbReference>
<proteinExistence type="predicted"/>
<dbReference type="STRING" id="1328759.A0A5C2RPJ6"/>
<reference evidence="1" key="1">
    <citation type="journal article" date="2018" name="Genome Biol. Evol.">
        <title>Genomics and development of Lentinus tigrinus, a white-rot wood-decaying mushroom with dimorphic fruiting bodies.</title>
        <authorList>
            <person name="Wu B."/>
            <person name="Xu Z."/>
            <person name="Knudson A."/>
            <person name="Carlson A."/>
            <person name="Chen N."/>
            <person name="Kovaka S."/>
            <person name="LaButti K."/>
            <person name="Lipzen A."/>
            <person name="Pennachio C."/>
            <person name="Riley R."/>
            <person name="Schakwitz W."/>
            <person name="Umezawa K."/>
            <person name="Ohm R.A."/>
            <person name="Grigoriev I.V."/>
            <person name="Nagy L.G."/>
            <person name="Gibbons J."/>
            <person name="Hibbett D."/>
        </authorList>
    </citation>
    <scope>NUCLEOTIDE SEQUENCE [LARGE SCALE GENOMIC DNA]</scope>
    <source>
        <strain evidence="1">ALCF2SS1-6</strain>
    </source>
</reference>
<dbReference type="AlphaFoldDB" id="A0A5C2RPJ6"/>
<dbReference type="InterPro" id="IPR027417">
    <property type="entry name" value="P-loop_NTPase"/>
</dbReference>
<evidence type="ECO:0000313" key="1">
    <source>
        <dbReference type="EMBL" id="RPD52126.1"/>
    </source>
</evidence>
<dbReference type="PANTHER" id="PTHR47642:SF6">
    <property type="entry name" value="ATP-DEPENDENT DNA HELICASE"/>
    <property type="match status" value="1"/>
</dbReference>
<organism evidence="1 2">
    <name type="scientific">Lentinus tigrinus ALCF2SS1-6</name>
    <dbReference type="NCBI Taxonomy" id="1328759"/>
    <lineage>
        <taxon>Eukaryota</taxon>
        <taxon>Fungi</taxon>
        <taxon>Dikarya</taxon>
        <taxon>Basidiomycota</taxon>
        <taxon>Agaricomycotina</taxon>
        <taxon>Agaricomycetes</taxon>
        <taxon>Polyporales</taxon>
        <taxon>Polyporaceae</taxon>
        <taxon>Lentinus</taxon>
    </lineage>
</organism>
<gene>
    <name evidence="1" type="ORF">L227DRAFT_589735</name>
</gene>
<protein>
    <recommendedName>
        <fullName evidence="3">DNA helicase</fullName>
    </recommendedName>
</protein>
<evidence type="ECO:0008006" key="3">
    <source>
        <dbReference type="Google" id="ProtNLM"/>
    </source>
</evidence>
<dbReference type="InterPro" id="IPR051055">
    <property type="entry name" value="PIF1_helicase"/>
</dbReference>
<evidence type="ECO:0000313" key="2">
    <source>
        <dbReference type="Proteomes" id="UP000313359"/>
    </source>
</evidence>
<keyword evidence="2" id="KW-1185">Reference proteome</keyword>
<dbReference type="PANTHER" id="PTHR47642">
    <property type="entry name" value="ATP-DEPENDENT DNA HELICASE"/>
    <property type="match status" value="1"/>
</dbReference>
<sequence>MCAALKNDGVPFGGINMIFAGDFAQLPPAMSGKALYAHDIGRVIHHTHDHLKQKASIGKAVWHQFTTVVILRENMRQWSQTAEDAKLRTALENLWYQACTPQDIKLIQSRVAGHGPGRPKLNQPRFQDVSVITSWNTYRDKINELGCERFAKENDQTLSTFYSVDKLGSETDSSDLPRRRRKDKVNPSRATNIVNSELQDMLWDLSHHQSEHHPGKLSLCIGLPVMIKVNEATECCVTNGAEGVVVDWTSRPISEDKVALDTLFVKLTAAPSKVQVKGLPENVIPLVHQTRKVKCKLPNGKLIEINRDQVPVVPNFAMTDFASQGRTRPNNVCDIQNCKNHQSVYTCLSRGSTLAGTIIVQPFNPSKLTGGIAGSLRQEFRELETSATDGGGDYTQ</sequence>
<dbReference type="OrthoDB" id="432234at2759"/>
<dbReference type="Proteomes" id="UP000313359">
    <property type="component" value="Unassembled WGS sequence"/>
</dbReference>
<dbReference type="SUPFAM" id="SSF52540">
    <property type="entry name" value="P-loop containing nucleoside triphosphate hydrolases"/>
    <property type="match status" value="1"/>
</dbReference>
<accession>A0A5C2RPJ6</accession>
<name>A0A5C2RPJ6_9APHY</name>